<evidence type="ECO:0000313" key="5">
    <source>
        <dbReference type="Proteomes" id="UP000184465"/>
    </source>
</evidence>
<dbReference type="RefSeq" id="WP_073147956.1">
    <property type="nucleotide sequence ID" value="NZ_FRAG01000010.1"/>
</dbReference>
<dbReference type="CDD" id="cd00555">
    <property type="entry name" value="Maf"/>
    <property type="match status" value="1"/>
</dbReference>
<feature type="active site" description="Proton acceptor" evidence="3">
    <location>
        <position position="71"/>
    </location>
</feature>
<feature type="site" description="Important for substrate specificity" evidence="3">
    <location>
        <position position="155"/>
    </location>
</feature>
<dbReference type="Proteomes" id="UP000184465">
    <property type="component" value="Unassembled WGS sequence"/>
</dbReference>
<name>A0A1M6MF68_PARC5</name>
<comment type="caution">
    <text evidence="3">Lacks conserved residue(s) required for the propagation of feature annotation.</text>
</comment>
<dbReference type="AlphaFoldDB" id="A0A1M6MF68"/>
<keyword evidence="3" id="KW-0546">Nucleotide metabolism</keyword>
<dbReference type="InterPro" id="IPR029001">
    <property type="entry name" value="ITPase-like_fam"/>
</dbReference>
<keyword evidence="3" id="KW-0963">Cytoplasm</keyword>
<keyword evidence="5" id="KW-1185">Reference proteome</keyword>
<dbReference type="InterPro" id="IPR003697">
    <property type="entry name" value="Maf-like"/>
</dbReference>
<sequence>MNKKIVLASSSPRRQQILKNLDLNFDIIKSNIEEKIRYEESPEHIVMALALEKAIDISNRLNDRSIIIAADTIVYKDEVLGKPKSFDDAFNMLSRLQDNAHLVYTGLAVIQGNTYKKIVTYEKTIVKIKKLSEDKIRRYIETGEVWDKAGSYAIQGSGSTIVEWVKGDYFNVVGLPISKLDDILSNYFDINLI</sequence>
<evidence type="ECO:0000256" key="3">
    <source>
        <dbReference type="HAMAP-Rule" id="MF_00528"/>
    </source>
</evidence>
<dbReference type="Pfam" id="PF02545">
    <property type="entry name" value="Maf"/>
    <property type="match status" value="1"/>
</dbReference>
<dbReference type="GO" id="GO:0036218">
    <property type="term" value="F:dTTP diphosphatase activity"/>
    <property type="evidence" value="ECO:0007669"/>
    <property type="project" value="RHEA"/>
</dbReference>
<comment type="similarity">
    <text evidence="3">Belongs to the Maf family. YhdE subfamily.</text>
</comment>
<gene>
    <name evidence="4" type="ORF">SAMN02745912_01212</name>
</gene>
<comment type="catalytic activity">
    <reaction evidence="3">
        <text>dTTP + H2O = dTMP + diphosphate + H(+)</text>
        <dbReference type="Rhea" id="RHEA:28534"/>
        <dbReference type="ChEBI" id="CHEBI:15377"/>
        <dbReference type="ChEBI" id="CHEBI:15378"/>
        <dbReference type="ChEBI" id="CHEBI:33019"/>
        <dbReference type="ChEBI" id="CHEBI:37568"/>
        <dbReference type="ChEBI" id="CHEBI:63528"/>
        <dbReference type="EC" id="3.6.1.9"/>
    </reaction>
</comment>
<reference evidence="5" key="1">
    <citation type="submission" date="2016-11" db="EMBL/GenBank/DDBJ databases">
        <authorList>
            <person name="Varghese N."/>
            <person name="Submissions S."/>
        </authorList>
    </citation>
    <scope>NUCLEOTIDE SEQUENCE [LARGE SCALE GENOMIC DNA]</scope>
    <source>
        <strain evidence="5">DSM 15212 / CIP 107654 / DViRD3</strain>
    </source>
</reference>
<feature type="site" description="Important for substrate specificity" evidence="3">
    <location>
        <position position="13"/>
    </location>
</feature>
<feature type="site" description="Important for substrate specificity" evidence="3">
    <location>
        <position position="72"/>
    </location>
</feature>
<dbReference type="Gene3D" id="3.90.950.10">
    <property type="match status" value="1"/>
</dbReference>
<dbReference type="GO" id="GO:0005737">
    <property type="term" value="C:cytoplasm"/>
    <property type="evidence" value="ECO:0007669"/>
    <property type="project" value="UniProtKB-SubCell"/>
</dbReference>
<accession>A0A1M6MF68</accession>
<comment type="function">
    <text evidence="3">Nucleoside triphosphate pyrophosphatase that hydrolyzes dTTP and UTP. May have a dual role in cell division arrest and in preventing the incorporation of modified nucleotides into cellular nucleic acids.</text>
</comment>
<dbReference type="PIRSF" id="PIRSF006305">
    <property type="entry name" value="Maf"/>
    <property type="match status" value="1"/>
</dbReference>
<dbReference type="STRING" id="1121301.SAMN02745912_01212"/>
<dbReference type="PANTHER" id="PTHR43213">
    <property type="entry name" value="BIFUNCTIONAL DTTP/UTP PYROPHOSPHATASE/METHYLTRANSFERASE PROTEIN-RELATED"/>
    <property type="match status" value="1"/>
</dbReference>
<dbReference type="OrthoDB" id="9807767at2"/>
<evidence type="ECO:0000313" key="4">
    <source>
        <dbReference type="EMBL" id="SHJ82068.1"/>
    </source>
</evidence>
<dbReference type="PANTHER" id="PTHR43213:SF5">
    <property type="entry name" value="BIFUNCTIONAL DTTP_UTP PYROPHOSPHATASE_METHYLTRANSFERASE PROTEIN-RELATED"/>
    <property type="match status" value="1"/>
</dbReference>
<proteinExistence type="inferred from homology"/>
<dbReference type="GO" id="GO:0009117">
    <property type="term" value="P:nucleotide metabolic process"/>
    <property type="evidence" value="ECO:0007669"/>
    <property type="project" value="UniProtKB-KW"/>
</dbReference>
<comment type="cofactor">
    <cofactor evidence="1 3">
        <name>a divalent metal cation</name>
        <dbReference type="ChEBI" id="CHEBI:60240"/>
    </cofactor>
</comment>
<evidence type="ECO:0000256" key="2">
    <source>
        <dbReference type="ARBA" id="ARBA00022801"/>
    </source>
</evidence>
<keyword evidence="2 3" id="KW-0378">Hydrolase</keyword>
<evidence type="ECO:0000256" key="1">
    <source>
        <dbReference type="ARBA" id="ARBA00001968"/>
    </source>
</evidence>
<comment type="subcellular location">
    <subcellularLocation>
        <location evidence="3">Cytoplasm</location>
    </subcellularLocation>
</comment>
<dbReference type="HAMAP" id="MF_00528">
    <property type="entry name" value="Maf"/>
    <property type="match status" value="1"/>
</dbReference>
<dbReference type="EMBL" id="FRAG01000010">
    <property type="protein sequence ID" value="SHJ82068.1"/>
    <property type="molecule type" value="Genomic_DNA"/>
</dbReference>
<dbReference type="SUPFAM" id="SSF52972">
    <property type="entry name" value="ITPase-like"/>
    <property type="match status" value="1"/>
</dbReference>
<dbReference type="GO" id="GO:0036221">
    <property type="term" value="F:UTP diphosphatase activity"/>
    <property type="evidence" value="ECO:0007669"/>
    <property type="project" value="RHEA"/>
</dbReference>
<comment type="catalytic activity">
    <reaction evidence="3">
        <text>UTP + H2O = UMP + diphosphate + H(+)</text>
        <dbReference type="Rhea" id="RHEA:29395"/>
        <dbReference type="ChEBI" id="CHEBI:15377"/>
        <dbReference type="ChEBI" id="CHEBI:15378"/>
        <dbReference type="ChEBI" id="CHEBI:33019"/>
        <dbReference type="ChEBI" id="CHEBI:46398"/>
        <dbReference type="ChEBI" id="CHEBI:57865"/>
        <dbReference type="EC" id="3.6.1.9"/>
    </reaction>
</comment>
<organism evidence="4 5">
    <name type="scientific">Paramaledivibacter caminithermalis (strain DSM 15212 / CIP 107654 / DViRD3)</name>
    <name type="common">Clostridium caminithermale</name>
    <dbReference type="NCBI Taxonomy" id="1121301"/>
    <lineage>
        <taxon>Bacteria</taxon>
        <taxon>Bacillati</taxon>
        <taxon>Bacillota</taxon>
        <taxon>Clostridia</taxon>
        <taxon>Peptostreptococcales</taxon>
        <taxon>Caminicellaceae</taxon>
        <taxon>Paramaledivibacter</taxon>
    </lineage>
</organism>
<dbReference type="NCBIfam" id="TIGR00172">
    <property type="entry name" value="maf"/>
    <property type="match status" value="1"/>
</dbReference>
<dbReference type="EC" id="3.6.1.9" evidence="3"/>
<protein>
    <recommendedName>
        <fullName evidence="3">dTTP/UTP pyrophosphatase</fullName>
        <shortName evidence="3">dTTPase/UTPase</shortName>
        <ecNumber evidence="3">3.6.1.9</ecNumber>
    </recommendedName>
    <alternativeName>
        <fullName evidence="3">Nucleoside triphosphate pyrophosphatase</fullName>
    </alternativeName>
    <alternativeName>
        <fullName evidence="3">Nucleotide pyrophosphatase</fullName>
        <shortName evidence="3">Nucleotide PPase</shortName>
    </alternativeName>
</protein>